<dbReference type="Proteomes" id="UP000198825">
    <property type="component" value="Chromosome I"/>
</dbReference>
<dbReference type="EMBL" id="LT629799">
    <property type="protein sequence ID" value="SDU98949.1"/>
    <property type="molecule type" value="Genomic_DNA"/>
</dbReference>
<feature type="signal peptide" evidence="2">
    <location>
        <begin position="1"/>
        <end position="27"/>
    </location>
</feature>
<protein>
    <recommendedName>
        <fullName evidence="5">Lipoprotein</fullName>
    </recommendedName>
</protein>
<organism evidence="3 4">
    <name type="scientific">Microlunatus sagamiharensis</name>
    <dbReference type="NCBI Taxonomy" id="546874"/>
    <lineage>
        <taxon>Bacteria</taxon>
        <taxon>Bacillati</taxon>
        <taxon>Actinomycetota</taxon>
        <taxon>Actinomycetes</taxon>
        <taxon>Propionibacteriales</taxon>
        <taxon>Propionibacteriaceae</taxon>
        <taxon>Microlunatus</taxon>
    </lineage>
</organism>
<evidence type="ECO:0000256" key="1">
    <source>
        <dbReference type="SAM" id="MobiDB-lite"/>
    </source>
</evidence>
<evidence type="ECO:0008006" key="5">
    <source>
        <dbReference type="Google" id="ProtNLM"/>
    </source>
</evidence>
<reference evidence="4" key="1">
    <citation type="submission" date="2016-10" db="EMBL/GenBank/DDBJ databases">
        <authorList>
            <person name="Varghese N."/>
            <person name="Submissions S."/>
        </authorList>
    </citation>
    <scope>NUCLEOTIDE SEQUENCE [LARGE SCALE GENOMIC DNA]</scope>
    <source>
        <strain evidence="4">DSM 21743</strain>
    </source>
</reference>
<dbReference type="PROSITE" id="PS51257">
    <property type="entry name" value="PROKAR_LIPOPROTEIN"/>
    <property type="match status" value="1"/>
</dbReference>
<accession>A0A1H2N0C8</accession>
<feature type="chain" id="PRO_5009281015" description="Lipoprotein" evidence="2">
    <location>
        <begin position="28"/>
        <end position="184"/>
    </location>
</feature>
<gene>
    <name evidence="3" type="ORF">SAMN04488544_3082</name>
</gene>
<evidence type="ECO:0000313" key="4">
    <source>
        <dbReference type="Proteomes" id="UP000198825"/>
    </source>
</evidence>
<keyword evidence="4" id="KW-1185">Reference proteome</keyword>
<dbReference type="OrthoDB" id="3829584at2"/>
<sequence length="184" mass="19735">MGRRHAGRGFVLGVSLLALLGAGCTPATTTPPPATSTSATPTESAQEREERVAYEAAEKSYRDFRADYRRVLNDGGARDATKVMKATAGGSYLAEATEVLQAYRGLSNHSTGTGSVVYVRGQGYSTDSLVLEACEDTRAVKIFNKSGKVIGRGEQRLAEIEVRQQGGAWKLWSGRGRKVDSCDE</sequence>
<dbReference type="AlphaFoldDB" id="A0A1H2N0C8"/>
<evidence type="ECO:0000313" key="3">
    <source>
        <dbReference type="EMBL" id="SDU98949.1"/>
    </source>
</evidence>
<proteinExistence type="predicted"/>
<feature type="region of interest" description="Disordered" evidence="1">
    <location>
        <begin position="27"/>
        <end position="49"/>
    </location>
</feature>
<evidence type="ECO:0000256" key="2">
    <source>
        <dbReference type="SAM" id="SignalP"/>
    </source>
</evidence>
<name>A0A1H2N0C8_9ACTN</name>
<keyword evidence="2" id="KW-0732">Signal</keyword>
<dbReference type="RefSeq" id="WP_091076075.1">
    <property type="nucleotide sequence ID" value="NZ_LT629799.1"/>
</dbReference>